<organism evidence="2 3">
    <name type="scientific">Ancylostoma ceylanicum</name>
    <dbReference type="NCBI Taxonomy" id="53326"/>
    <lineage>
        <taxon>Eukaryota</taxon>
        <taxon>Metazoa</taxon>
        <taxon>Ecdysozoa</taxon>
        <taxon>Nematoda</taxon>
        <taxon>Chromadorea</taxon>
        <taxon>Rhabditida</taxon>
        <taxon>Rhabditina</taxon>
        <taxon>Rhabditomorpha</taxon>
        <taxon>Strongyloidea</taxon>
        <taxon>Ancylostomatidae</taxon>
        <taxon>Ancylostomatinae</taxon>
        <taxon>Ancylostoma</taxon>
    </lineage>
</organism>
<evidence type="ECO:0000313" key="3">
    <source>
        <dbReference type="Proteomes" id="UP000054495"/>
    </source>
</evidence>
<proteinExistence type="predicted"/>
<accession>A0A0D6MB98</accession>
<evidence type="ECO:0000256" key="1">
    <source>
        <dbReference type="SAM" id="SignalP"/>
    </source>
</evidence>
<dbReference type="EMBL" id="KE124834">
    <property type="protein sequence ID" value="EPB77537.1"/>
    <property type="molecule type" value="Genomic_DNA"/>
</dbReference>
<name>A0A0D6MB98_9BILA</name>
<dbReference type="GO" id="GO:0007165">
    <property type="term" value="P:signal transduction"/>
    <property type="evidence" value="ECO:0007669"/>
    <property type="project" value="TreeGrafter"/>
</dbReference>
<dbReference type="PANTHER" id="PTHR23208:SF36">
    <property type="entry name" value="LYSOZYME-RELATED"/>
    <property type="match status" value="1"/>
</dbReference>
<dbReference type="PANTHER" id="PTHR23208">
    <property type="entry name" value="LYSOZYME PROTEIN"/>
    <property type="match status" value="1"/>
</dbReference>
<evidence type="ECO:0000313" key="2">
    <source>
        <dbReference type="EMBL" id="EPB77537.1"/>
    </source>
</evidence>
<evidence type="ECO:0008006" key="4">
    <source>
        <dbReference type="Google" id="ProtNLM"/>
    </source>
</evidence>
<keyword evidence="3" id="KW-1185">Reference proteome</keyword>
<dbReference type="Proteomes" id="UP000054495">
    <property type="component" value="Unassembled WGS sequence"/>
</dbReference>
<dbReference type="InterPro" id="IPR051595">
    <property type="entry name" value="GH25_Enzymes"/>
</dbReference>
<dbReference type="AlphaFoldDB" id="A0A0D6MB98"/>
<dbReference type="GO" id="GO:0045087">
    <property type="term" value="P:innate immune response"/>
    <property type="evidence" value="ECO:0007669"/>
    <property type="project" value="TreeGrafter"/>
</dbReference>
<sequence length="341" mass="38134">MLLTAGLCLILAIGVDAQAQTLYALDLTEPLSESDALCMKMSQYSAVFLRAYAPSLIDGFEEHVCQSIWNAQKAGLGVEVFMTPTRPSYENGADQFNRLYQGLQGCKITAKSVWLQVYSSKFDNGTSMYLQRIYMEMFYPIPITQMLEALVLSEVLPRIHHFHMDAPARILDAFPVEPPPTEVYDPSSITPSRGPQINCTETTTVEMVTTSFENAKSAIASFFKAFAENMEATMQFLYRKLRELAGFDGRNELLPTETLHGNANIQVDKSLVKIDRSGGDEVALQPAEEHREHQGGGDVIVASAGAEELQYQRHPVRFLQKVEQLKAEFQNDPSYRDEGNE</sequence>
<reference evidence="2 3" key="1">
    <citation type="submission" date="2013-05" db="EMBL/GenBank/DDBJ databases">
        <title>Draft genome of the parasitic nematode Anyclostoma ceylanicum.</title>
        <authorList>
            <person name="Mitreva M."/>
        </authorList>
    </citation>
    <scope>NUCLEOTIDE SEQUENCE [LARGE SCALE GENOMIC DNA]</scope>
</reference>
<keyword evidence="1" id="KW-0732">Signal</keyword>
<feature type="chain" id="PRO_5002307810" description="Secreted protein" evidence="1">
    <location>
        <begin position="18"/>
        <end position="341"/>
    </location>
</feature>
<feature type="signal peptide" evidence="1">
    <location>
        <begin position="1"/>
        <end position="17"/>
    </location>
</feature>
<protein>
    <recommendedName>
        <fullName evidence="4">Secreted protein</fullName>
    </recommendedName>
</protein>
<gene>
    <name evidence="2" type="ORF">ANCCEY_03379</name>
</gene>